<feature type="region of interest" description="Disordered" evidence="1">
    <location>
        <begin position="1"/>
        <end position="45"/>
    </location>
</feature>
<sequence length="101" mass="11743">MANSALERSQCHRCRSEYLHDRNDQRTNDMSEMSPRTPTTPTLRTLSLSPNVNYWPFSIVDRYRVLGKLKHEVEKPKRTLSSQTSTKLEIESFEGGNDKKD</sequence>
<dbReference type="Gene3D" id="3.90.640.10">
    <property type="entry name" value="Actin, Chain A, domain 4"/>
    <property type="match status" value="1"/>
</dbReference>
<protein>
    <submittedName>
        <fullName evidence="2">Uncharacterized protein</fullName>
    </submittedName>
</protein>
<dbReference type="EMBL" id="KN823080">
    <property type="protein sequence ID" value="KIO23634.1"/>
    <property type="molecule type" value="Genomic_DNA"/>
</dbReference>
<feature type="compositionally biased region" description="Basic and acidic residues" evidence="1">
    <location>
        <begin position="14"/>
        <end position="29"/>
    </location>
</feature>
<organism evidence="2 3">
    <name type="scientific">Tulasnella calospora MUT 4182</name>
    <dbReference type="NCBI Taxonomy" id="1051891"/>
    <lineage>
        <taxon>Eukaryota</taxon>
        <taxon>Fungi</taxon>
        <taxon>Dikarya</taxon>
        <taxon>Basidiomycota</taxon>
        <taxon>Agaricomycotina</taxon>
        <taxon>Agaricomycetes</taxon>
        <taxon>Cantharellales</taxon>
        <taxon>Tulasnellaceae</taxon>
        <taxon>Tulasnella</taxon>
    </lineage>
</organism>
<evidence type="ECO:0000256" key="1">
    <source>
        <dbReference type="SAM" id="MobiDB-lite"/>
    </source>
</evidence>
<proteinExistence type="predicted"/>
<dbReference type="HOGENOM" id="CLU_2293760_0_0_1"/>
<name>A0A0C3QEU7_9AGAM</name>
<accession>A0A0C3QEU7</accession>
<reference evidence="3" key="2">
    <citation type="submission" date="2015-01" db="EMBL/GenBank/DDBJ databases">
        <title>Evolutionary Origins and Diversification of the Mycorrhizal Mutualists.</title>
        <authorList>
            <consortium name="DOE Joint Genome Institute"/>
            <consortium name="Mycorrhizal Genomics Consortium"/>
            <person name="Kohler A."/>
            <person name="Kuo A."/>
            <person name="Nagy L.G."/>
            <person name="Floudas D."/>
            <person name="Copeland A."/>
            <person name="Barry K.W."/>
            <person name="Cichocki N."/>
            <person name="Veneault-Fourrey C."/>
            <person name="LaButti K."/>
            <person name="Lindquist E.A."/>
            <person name="Lipzen A."/>
            <person name="Lundell T."/>
            <person name="Morin E."/>
            <person name="Murat C."/>
            <person name="Riley R."/>
            <person name="Ohm R."/>
            <person name="Sun H."/>
            <person name="Tunlid A."/>
            <person name="Henrissat B."/>
            <person name="Grigoriev I.V."/>
            <person name="Hibbett D.S."/>
            <person name="Martin F."/>
        </authorList>
    </citation>
    <scope>NUCLEOTIDE SEQUENCE [LARGE SCALE GENOMIC DNA]</scope>
    <source>
        <strain evidence="3">MUT 4182</strain>
    </source>
</reference>
<evidence type="ECO:0000313" key="3">
    <source>
        <dbReference type="Proteomes" id="UP000054248"/>
    </source>
</evidence>
<feature type="compositionally biased region" description="Low complexity" evidence="1">
    <location>
        <begin position="34"/>
        <end position="45"/>
    </location>
</feature>
<reference evidence="2 3" key="1">
    <citation type="submission" date="2014-04" db="EMBL/GenBank/DDBJ databases">
        <authorList>
            <consortium name="DOE Joint Genome Institute"/>
            <person name="Kuo A."/>
            <person name="Girlanda M."/>
            <person name="Perotto S."/>
            <person name="Kohler A."/>
            <person name="Nagy L.G."/>
            <person name="Floudas D."/>
            <person name="Copeland A."/>
            <person name="Barry K.W."/>
            <person name="Cichocki N."/>
            <person name="Veneault-Fourrey C."/>
            <person name="LaButti K."/>
            <person name="Lindquist E.A."/>
            <person name="Lipzen A."/>
            <person name="Lundell T."/>
            <person name="Morin E."/>
            <person name="Murat C."/>
            <person name="Sun H."/>
            <person name="Tunlid A."/>
            <person name="Henrissat B."/>
            <person name="Grigoriev I.V."/>
            <person name="Hibbett D.S."/>
            <person name="Martin F."/>
            <person name="Nordberg H.P."/>
            <person name="Cantor M.N."/>
            <person name="Hua S.X."/>
        </authorList>
    </citation>
    <scope>NUCLEOTIDE SEQUENCE [LARGE SCALE GENOMIC DNA]</scope>
    <source>
        <strain evidence="2 3">MUT 4182</strain>
    </source>
</reference>
<dbReference type="Proteomes" id="UP000054248">
    <property type="component" value="Unassembled WGS sequence"/>
</dbReference>
<dbReference type="AlphaFoldDB" id="A0A0C3QEU7"/>
<feature type="region of interest" description="Disordered" evidence="1">
    <location>
        <begin position="76"/>
        <end position="101"/>
    </location>
</feature>
<gene>
    <name evidence="2" type="ORF">M407DRAFT_244723</name>
</gene>
<evidence type="ECO:0000313" key="2">
    <source>
        <dbReference type="EMBL" id="KIO23634.1"/>
    </source>
</evidence>
<keyword evidence="3" id="KW-1185">Reference proteome</keyword>